<sequence length="82" mass="9297">MFILLLFFCVLSIVAFYMYFQRPNLLDQPIPSFLSEPAGSMQTFYASRADSNKWGSASVDGPDKCLPKHCVWKNGILVCRSQ</sequence>
<reference evidence="1" key="1">
    <citation type="journal article" date="2020" name="Nature">
        <title>Giant virus diversity and host interactions through global metagenomics.</title>
        <authorList>
            <person name="Schulz F."/>
            <person name="Roux S."/>
            <person name="Paez-Espino D."/>
            <person name="Jungbluth S."/>
            <person name="Walsh D.A."/>
            <person name="Denef V.J."/>
            <person name="McMahon K.D."/>
            <person name="Konstantinidis K.T."/>
            <person name="Eloe-Fadrosh E.A."/>
            <person name="Kyrpides N.C."/>
            <person name="Woyke T."/>
        </authorList>
    </citation>
    <scope>NUCLEOTIDE SEQUENCE</scope>
    <source>
        <strain evidence="1">GVMAG-M-3300021354-14</strain>
    </source>
</reference>
<dbReference type="AlphaFoldDB" id="A0A6C0CMP2"/>
<dbReference type="EMBL" id="MN739450">
    <property type="protein sequence ID" value="QHT05150.1"/>
    <property type="molecule type" value="Genomic_DNA"/>
</dbReference>
<proteinExistence type="predicted"/>
<protein>
    <submittedName>
        <fullName evidence="1">Uncharacterized protein</fullName>
    </submittedName>
</protein>
<evidence type="ECO:0000313" key="1">
    <source>
        <dbReference type="EMBL" id="QHT05150.1"/>
    </source>
</evidence>
<accession>A0A6C0CMP2</accession>
<organism evidence="1">
    <name type="scientific">viral metagenome</name>
    <dbReference type="NCBI Taxonomy" id="1070528"/>
    <lineage>
        <taxon>unclassified sequences</taxon>
        <taxon>metagenomes</taxon>
        <taxon>organismal metagenomes</taxon>
    </lineage>
</organism>
<name>A0A6C0CMP2_9ZZZZ</name>